<dbReference type="EMBL" id="JARGYU010000004">
    <property type="protein sequence ID" value="MDZ5761638.1"/>
    <property type="molecule type" value="Genomic_DNA"/>
</dbReference>
<reference evidence="2" key="1">
    <citation type="submission" date="2023-02" db="EMBL/GenBank/DDBJ databases">
        <title>Host association and intracellularity evolved multiple times independently in the Rickettsiales.</title>
        <authorList>
            <person name="Castelli M."/>
            <person name="Nardi T."/>
            <person name="Gammuto L."/>
            <person name="Bellinzona G."/>
            <person name="Sabaneyeva E."/>
            <person name="Potekhin A."/>
            <person name="Serra V."/>
            <person name="Petroni G."/>
            <person name="Sassera D."/>
        </authorList>
    </citation>
    <scope>NUCLEOTIDE SEQUENCE</scope>
    <source>
        <strain evidence="2">USBL-36I1</strain>
    </source>
</reference>
<sequence length="384" mass="45366">MNNKKSSLVIITRLKNLGIKTKNNLSNHNIKSLIIPLIRCKKLEYDSFIQQINKIIINNNISSINIIICSQNAVEILHSMMKKYNKDKLKFNIAYCVGKKTGEMIDKYKISKENIIFENALSLLSYLNNFKYKRKKDAFIEYNKEYNKESDIKNIKIINFTGVPQTINFAKELNKKNYQKQKYDLNISNIYLYKMIANDNTFIYKKLKTSIKKIYKSLLNNQQKYLKKIIFPVYSSNSAQILVDYLYKIANYSIIIEKQTRNLINKNSFNEINYYKYFEVTYVCMSQKIANYLYKCFCDKIDQIIEKIQNNYNLDKNIFNKKCINNNIINKYSKDNIKKISIANVLHLPINYDQLEDLKKKRILYSDISSENSLITIIANLVES</sequence>
<feature type="domain" description="Tetrapyrrole biosynthesis uroporphyrinogen III synthase" evidence="1">
    <location>
        <begin position="22"/>
        <end position="129"/>
    </location>
</feature>
<organism evidence="2 3">
    <name type="scientific">Lyticum sinuosum</name>
    <dbReference type="NCBI Taxonomy" id="1332059"/>
    <lineage>
        <taxon>Bacteria</taxon>
        <taxon>Pseudomonadati</taxon>
        <taxon>Pseudomonadota</taxon>
        <taxon>Alphaproteobacteria</taxon>
        <taxon>Rickettsiales</taxon>
        <taxon>Lyticum</taxon>
    </lineage>
</organism>
<dbReference type="GO" id="GO:0004852">
    <property type="term" value="F:uroporphyrinogen-III synthase activity"/>
    <property type="evidence" value="ECO:0007669"/>
    <property type="project" value="InterPro"/>
</dbReference>
<dbReference type="Gene3D" id="3.40.50.10090">
    <property type="match status" value="1"/>
</dbReference>
<dbReference type="GO" id="GO:0033014">
    <property type="term" value="P:tetrapyrrole biosynthetic process"/>
    <property type="evidence" value="ECO:0007669"/>
    <property type="project" value="InterPro"/>
</dbReference>
<proteinExistence type="predicted"/>
<protein>
    <submittedName>
        <fullName evidence="2">Uroporphyrinogen-III synthase</fullName>
    </submittedName>
</protein>
<dbReference type="InterPro" id="IPR003754">
    <property type="entry name" value="4pyrrol_synth_uPrphyn_synth"/>
</dbReference>
<comment type="caution">
    <text evidence="2">The sequence shown here is derived from an EMBL/GenBank/DDBJ whole genome shotgun (WGS) entry which is preliminary data.</text>
</comment>
<dbReference type="InterPro" id="IPR036108">
    <property type="entry name" value="4pyrrol_syn_uPrphyn_synt_sf"/>
</dbReference>
<dbReference type="Pfam" id="PF02602">
    <property type="entry name" value="HEM4"/>
    <property type="match status" value="1"/>
</dbReference>
<dbReference type="Proteomes" id="UP001289135">
    <property type="component" value="Unassembled WGS sequence"/>
</dbReference>
<dbReference type="SUPFAM" id="SSF69618">
    <property type="entry name" value="HemD-like"/>
    <property type="match status" value="1"/>
</dbReference>
<dbReference type="RefSeq" id="WP_322499058.1">
    <property type="nucleotide sequence ID" value="NZ_JARGYU010000004.1"/>
</dbReference>
<evidence type="ECO:0000313" key="2">
    <source>
        <dbReference type="EMBL" id="MDZ5761638.1"/>
    </source>
</evidence>
<accession>A0AAE4VMG9</accession>
<evidence type="ECO:0000313" key="3">
    <source>
        <dbReference type="Proteomes" id="UP001289135"/>
    </source>
</evidence>
<gene>
    <name evidence="2" type="ORF">Lyticum_00825</name>
</gene>
<evidence type="ECO:0000259" key="1">
    <source>
        <dbReference type="Pfam" id="PF02602"/>
    </source>
</evidence>
<keyword evidence="3" id="KW-1185">Reference proteome</keyword>
<dbReference type="AlphaFoldDB" id="A0AAE4VMG9"/>
<name>A0AAE4VMG9_9RICK</name>